<sequence>MSIRTRLILSYIGMILIPMILIYLFYGMLGSLVFNDELNYYEKANPVKLMGRSVYKGEKILRKLNIDYINNKEKLKDINYLKSFDKELDEVFLGMVVKENGETKYVSDILNEERILTNIPDFGENADMQYDTIEKHGFVVGAQRDFIIDDSNMSIYLIADVLEGRTIIKKIEIYTLAIATLAVLIVAFGLTFSMYRGIIKPIEKLKNGTSQIKKGNLDHNIEEHGNDEMGELIRDFEDMRLRLRHARDMHIKYEANRKNLISNISHDLKTPIMSIKGYIEGIKDGVAKSPEKMDKYINTIYDKTNHMENLINELFLFSKLDLNKVDFDFQTIDIVKYLKYCVEDLSFDMEKTGGIIEFNQKNEEIMVIADLQKLQRIILNIIQNSMKYKSEKNLVVEINIKEYEDLVKIEIKDNGKGISKEDLPYIFDRFYRADKSRNTSIGGSGLGLAISKEIIKAHGGDIWAESEINEGTSIFFSIRKC</sequence>
<dbReference type="FunFam" id="3.30.565.10:FF:000006">
    <property type="entry name" value="Sensor histidine kinase WalK"/>
    <property type="match status" value="1"/>
</dbReference>
<keyword evidence="8" id="KW-0547">Nucleotide-binding</keyword>
<keyword evidence="10" id="KW-0067">ATP-binding</keyword>
<keyword evidence="13 14" id="KW-0472">Membrane</keyword>
<dbReference type="FunFam" id="1.10.287.130:FF:000001">
    <property type="entry name" value="Two-component sensor histidine kinase"/>
    <property type="match status" value="1"/>
</dbReference>
<dbReference type="GO" id="GO:0000155">
    <property type="term" value="F:phosphorelay sensor kinase activity"/>
    <property type="evidence" value="ECO:0007669"/>
    <property type="project" value="InterPro"/>
</dbReference>
<evidence type="ECO:0000256" key="6">
    <source>
        <dbReference type="ARBA" id="ARBA00022679"/>
    </source>
</evidence>
<dbReference type="EC" id="2.7.13.3" evidence="3"/>
<dbReference type="Gene3D" id="3.30.565.10">
    <property type="entry name" value="Histidine kinase-like ATPase, C-terminal domain"/>
    <property type="match status" value="1"/>
</dbReference>
<dbReference type="SMART" id="SM00388">
    <property type="entry name" value="HisKA"/>
    <property type="match status" value="1"/>
</dbReference>
<dbReference type="Pfam" id="PF00512">
    <property type="entry name" value="HisKA"/>
    <property type="match status" value="1"/>
</dbReference>
<dbReference type="InterPro" id="IPR005467">
    <property type="entry name" value="His_kinase_dom"/>
</dbReference>
<feature type="domain" description="Histidine kinase" evidence="15">
    <location>
        <begin position="263"/>
        <end position="481"/>
    </location>
</feature>
<keyword evidence="11 14" id="KW-1133">Transmembrane helix</keyword>
<keyword evidence="7 14" id="KW-0812">Transmembrane</keyword>
<comment type="catalytic activity">
    <reaction evidence="1">
        <text>ATP + protein L-histidine = ADP + protein N-phospho-L-histidine.</text>
        <dbReference type="EC" id="2.7.13.3"/>
    </reaction>
</comment>
<evidence type="ECO:0000313" key="18">
    <source>
        <dbReference type="Proteomes" id="UP000216024"/>
    </source>
</evidence>
<dbReference type="InterPro" id="IPR036097">
    <property type="entry name" value="HisK_dim/P_sf"/>
</dbReference>
<dbReference type="InterPro" id="IPR003660">
    <property type="entry name" value="HAMP_dom"/>
</dbReference>
<dbReference type="CDD" id="cd06225">
    <property type="entry name" value="HAMP"/>
    <property type="match status" value="1"/>
</dbReference>
<dbReference type="SUPFAM" id="SSF55874">
    <property type="entry name" value="ATPase domain of HSP90 chaperone/DNA topoisomerase II/histidine kinase"/>
    <property type="match status" value="1"/>
</dbReference>
<dbReference type="PROSITE" id="PS50109">
    <property type="entry name" value="HIS_KIN"/>
    <property type="match status" value="1"/>
</dbReference>
<dbReference type="EMBL" id="NIBG01000005">
    <property type="protein sequence ID" value="PAB59881.1"/>
    <property type="molecule type" value="Genomic_DNA"/>
</dbReference>
<evidence type="ECO:0000256" key="4">
    <source>
        <dbReference type="ARBA" id="ARBA00022475"/>
    </source>
</evidence>
<comment type="caution">
    <text evidence="17">The sequence shown here is derived from an EMBL/GenBank/DDBJ whole genome shotgun (WGS) entry which is preliminary data.</text>
</comment>
<dbReference type="Gene3D" id="6.10.340.10">
    <property type="match status" value="1"/>
</dbReference>
<evidence type="ECO:0000256" key="7">
    <source>
        <dbReference type="ARBA" id="ARBA00022692"/>
    </source>
</evidence>
<dbReference type="GO" id="GO:0005886">
    <property type="term" value="C:plasma membrane"/>
    <property type="evidence" value="ECO:0007669"/>
    <property type="project" value="UniProtKB-SubCell"/>
</dbReference>
<dbReference type="InterPro" id="IPR003661">
    <property type="entry name" value="HisK_dim/P_dom"/>
</dbReference>
<reference evidence="17 18" key="1">
    <citation type="submission" date="2017-06" db="EMBL/GenBank/DDBJ databases">
        <title>Draft genome sequence of anaerobic fermentative bacterium Anaeromicrobium sediminis DY2726D isolated from West Pacific Ocean sediments.</title>
        <authorList>
            <person name="Zeng X."/>
        </authorList>
    </citation>
    <scope>NUCLEOTIDE SEQUENCE [LARGE SCALE GENOMIC DNA]</scope>
    <source>
        <strain evidence="17 18">DY2726D</strain>
    </source>
</reference>
<dbReference type="Gene3D" id="1.10.287.130">
    <property type="match status" value="1"/>
</dbReference>
<dbReference type="InterPro" id="IPR036890">
    <property type="entry name" value="HATPase_C_sf"/>
</dbReference>
<keyword evidence="18" id="KW-1185">Reference proteome</keyword>
<dbReference type="CDD" id="cd00082">
    <property type="entry name" value="HisKA"/>
    <property type="match status" value="1"/>
</dbReference>
<evidence type="ECO:0000256" key="12">
    <source>
        <dbReference type="ARBA" id="ARBA00023012"/>
    </source>
</evidence>
<dbReference type="InterPro" id="IPR003594">
    <property type="entry name" value="HATPase_dom"/>
</dbReference>
<feature type="transmembrane region" description="Helical" evidence="14">
    <location>
        <begin position="7"/>
        <end position="26"/>
    </location>
</feature>
<feature type="transmembrane region" description="Helical" evidence="14">
    <location>
        <begin position="173"/>
        <end position="195"/>
    </location>
</feature>
<dbReference type="CDD" id="cd00075">
    <property type="entry name" value="HATPase"/>
    <property type="match status" value="1"/>
</dbReference>
<dbReference type="Pfam" id="PF00672">
    <property type="entry name" value="HAMP"/>
    <property type="match status" value="1"/>
</dbReference>
<evidence type="ECO:0000256" key="1">
    <source>
        <dbReference type="ARBA" id="ARBA00000085"/>
    </source>
</evidence>
<dbReference type="AlphaFoldDB" id="A0A267MJV6"/>
<dbReference type="PROSITE" id="PS50885">
    <property type="entry name" value="HAMP"/>
    <property type="match status" value="1"/>
</dbReference>
<accession>A0A267MJV6</accession>
<comment type="subcellular location">
    <subcellularLocation>
        <location evidence="2">Cell membrane</location>
        <topology evidence="2">Multi-pass membrane protein</topology>
    </subcellularLocation>
</comment>
<dbReference type="PRINTS" id="PR00344">
    <property type="entry name" value="BCTRLSENSOR"/>
</dbReference>
<evidence type="ECO:0000256" key="11">
    <source>
        <dbReference type="ARBA" id="ARBA00022989"/>
    </source>
</evidence>
<evidence type="ECO:0000259" key="16">
    <source>
        <dbReference type="PROSITE" id="PS50885"/>
    </source>
</evidence>
<evidence type="ECO:0000256" key="14">
    <source>
        <dbReference type="SAM" id="Phobius"/>
    </source>
</evidence>
<dbReference type="RefSeq" id="WP_095132740.1">
    <property type="nucleotide sequence ID" value="NZ_NIBG01000005.1"/>
</dbReference>
<dbReference type="Proteomes" id="UP000216024">
    <property type="component" value="Unassembled WGS sequence"/>
</dbReference>
<evidence type="ECO:0000313" key="17">
    <source>
        <dbReference type="EMBL" id="PAB59881.1"/>
    </source>
</evidence>
<dbReference type="Pfam" id="PF02518">
    <property type="entry name" value="HATPase_c"/>
    <property type="match status" value="1"/>
</dbReference>
<name>A0A267MJV6_9FIRM</name>
<dbReference type="SMART" id="SM00304">
    <property type="entry name" value="HAMP"/>
    <property type="match status" value="1"/>
</dbReference>
<dbReference type="GO" id="GO:0005524">
    <property type="term" value="F:ATP binding"/>
    <property type="evidence" value="ECO:0007669"/>
    <property type="project" value="UniProtKB-KW"/>
</dbReference>
<dbReference type="PANTHER" id="PTHR45528:SF1">
    <property type="entry name" value="SENSOR HISTIDINE KINASE CPXA"/>
    <property type="match status" value="1"/>
</dbReference>
<keyword evidence="9" id="KW-0418">Kinase</keyword>
<dbReference type="InterPro" id="IPR004358">
    <property type="entry name" value="Sig_transdc_His_kin-like_C"/>
</dbReference>
<evidence type="ECO:0000256" key="13">
    <source>
        <dbReference type="ARBA" id="ARBA00023136"/>
    </source>
</evidence>
<dbReference type="PANTHER" id="PTHR45528">
    <property type="entry name" value="SENSOR HISTIDINE KINASE CPXA"/>
    <property type="match status" value="1"/>
</dbReference>
<proteinExistence type="predicted"/>
<keyword evidence="12" id="KW-0902">Two-component regulatory system</keyword>
<feature type="domain" description="HAMP" evidence="16">
    <location>
        <begin position="196"/>
        <end position="248"/>
    </location>
</feature>
<evidence type="ECO:0000259" key="15">
    <source>
        <dbReference type="PROSITE" id="PS50109"/>
    </source>
</evidence>
<gene>
    <name evidence="17" type="ORF">CCE28_07970</name>
</gene>
<dbReference type="SUPFAM" id="SSF158472">
    <property type="entry name" value="HAMP domain-like"/>
    <property type="match status" value="1"/>
</dbReference>
<protein>
    <recommendedName>
        <fullName evidence="3">histidine kinase</fullName>
        <ecNumber evidence="3">2.7.13.3</ecNumber>
    </recommendedName>
</protein>
<dbReference type="SUPFAM" id="SSF47384">
    <property type="entry name" value="Homodimeric domain of signal transducing histidine kinase"/>
    <property type="match status" value="1"/>
</dbReference>
<dbReference type="SMART" id="SM00387">
    <property type="entry name" value="HATPase_c"/>
    <property type="match status" value="1"/>
</dbReference>
<evidence type="ECO:0000256" key="3">
    <source>
        <dbReference type="ARBA" id="ARBA00012438"/>
    </source>
</evidence>
<evidence type="ECO:0000256" key="8">
    <source>
        <dbReference type="ARBA" id="ARBA00022741"/>
    </source>
</evidence>
<keyword evidence="6" id="KW-0808">Transferase</keyword>
<evidence type="ECO:0000256" key="2">
    <source>
        <dbReference type="ARBA" id="ARBA00004651"/>
    </source>
</evidence>
<evidence type="ECO:0000256" key="10">
    <source>
        <dbReference type="ARBA" id="ARBA00022840"/>
    </source>
</evidence>
<evidence type="ECO:0000256" key="9">
    <source>
        <dbReference type="ARBA" id="ARBA00022777"/>
    </source>
</evidence>
<organism evidence="17 18">
    <name type="scientific">Anaeromicrobium sediminis</name>
    <dbReference type="NCBI Taxonomy" id="1478221"/>
    <lineage>
        <taxon>Bacteria</taxon>
        <taxon>Bacillati</taxon>
        <taxon>Bacillota</taxon>
        <taxon>Clostridia</taxon>
        <taxon>Peptostreptococcales</taxon>
        <taxon>Thermotaleaceae</taxon>
        <taxon>Anaeromicrobium</taxon>
    </lineage>
</organism>
<evidence type="ECO:0000256" key="5">
    <source>
        <dbReference type="ARBA" id="ARBA00022553"/>
    </source>
</evidence>
<keyword evidence="5" id="KW-0597">Phosphoprotein</keyword>
<dbReference type="InterPro" id="IPR050398">
    <property type="entry name" value="HssS/ArlS-like"/>
</dbReference>
<dbReference type="OrthoDB" id="335833at2"/>
<keyword evidence="4" id="KW-1003">Cell membrane</keyword>